<protein>
    <submittedName>
        <fullName evidence="3">AbrB/MazE/SpoVT family DNA-binding domain-containing protein</fullName>
    </submittedName>
</protein>
<dbReference type="PANTHER" id="PTHR40516">
    <property type="entry name" value="ANTITOXIN CHPS-RELATED"/>
    <property type="match status" value="1"/>
</dbReference>
<dbReference type="GO" id="GO:0003677">
    <property type="term" value="F:DNA binding"/>
    <property type="evidence" value="ECO:0007669"/>
    <property type="project" value="UniProtKB-UniRule"/>
</dbReference>
<comment type="caution">
    <text evidence="3">The sequence shown here is derived from an EMBL/GenBank/DDBJ whole genome shotgun (WGS) entry which is preliminary data.</text>
</comment>
<evidence type="ECO:0000313" key="3">
    <source>
        <dbReference type="EMBL" id="MYC97486.1"/>
    </source>
</evidence>
<accession>A0A6B1DCW9</accession>
<dbReference type="Gene3D" id="2.10.260.10">
    <property type="match status" value="1"/>
</dbReference>
<feature type="domain" description="SpoVT-AbrB" evidence="2">
    <location>
        <begin position="3"/>
        <end position="48"/>
    </location>
</feature>
<dbReference type="GO" id="GO:0097351">
    <property type="term" value="F:toxin sequestering activity"/>
    <property type="evidence" value="ECO:0007669"/>
    <property type="project" value="InterPro"/>
</dbReference>
<dbReference type="InterPro" id="IPR039052">
    <property type="entry name" value="Antitox_PemI-like"/>
</dbReference>
<organism evidence="3">
    <name type="scientific">Caldilineaceae bacterium SB0661_bin_32</name>
    <dbReference type="NCBI Taxonomy" id="2605255"/>
    <lineage>
        <taxon>Bacteria</taxon>
        <taxon>Bacillati</taxon>
        <taxon>Chloroflexota</taxon>
        <taxon>Caldilineae</taxon>
        <taxon>Caldilineales</taxon>
        <taxon>Caldilineaceae</taxon>
    </lineage>
</organism>
<dbReference type="InterPro" id="IPR007159">
    <property type="entry name" value="SpoVT-AbrB_dom"/>
</dbReference>
<dbReference type="SMART" id="SM00966">
    <property type="entry name" value="SpoVT_AbrB"/>
    <property type="match status" value="1"/>
</dbReference>
<dbReference type="InterPro" id="IPR037914">
    <property type="entry name" value="SpoVT-AbrB_sf"/>
</dbReference>
<dbReference type="Pfam" id="PF04014">
    <property type="entry name" value="MazE_antitoxin"/>
    <property type="match status" value="1"/>
</dbReference>
<dbReference type="AlphaFoldDB" id="A0A6B1DCW9"/>
<evidence type="ECO:0000259" key="2">
    <source>
        <dbReference type="PROSITE" id="PS51740"/>
    </source>
</evidence>
<proteinExistence type="predicted"/>
<dbReference type="EMBL" id="VXMH01000118">
    <property type="protein sequence ID" value="MYC97486.1"/>
    <property type="molecule type" value="Genomic_DNA"/>
</dbReference>
<evidence type="ECO:0000256" key="1">
    <source>
        <dbReference type="PROSITE-ProRule" id="PRU01076"/>
    </source>
</evidence>
<gene>
    <name evidence="3" type="ORF">F4X14_21235</name>
</gene>
<reference evidence="3" key="1">
    <citation type="submission" date="2019-09" db="EMBL/GenBank/DDBJ databases">
        <title>Characterisation of the sponge microbiome using genome-centric metagenomics.</title>
        <authorList>
            <person name="Engelberts J.P."/>
            <person name="Robbins S.J."/>
            <person name="De Goeij J.M."/>
            <person name="Aranda M."/>
            <person name="Bell S.C."/>
            <person name="Webster N.S."/>
        </authorList>
    </citation>
    <scope>NUCLEOTIDE SEQUENCE</scope>
    <source>
        <strain evidence="3">SB0661_bin_32</strain>
    </source>
</reference>
<dbReference type="PROSITE" id="PS51740">
    <property type="entry name" value="SPOVT_ABRB"/>
    <property type="match status" value="1"/>
</dbReference>
<dbReference type="PANTHER" id="PTHR40516:SF1">
    <property type="entry name" value="ANTITOXIN CHPS-RELATED"/>
    <property type="match status" value="1"/>
</dbReference>
<keyword evidence="1 3" id="KW-0238">DNA-binding</keyword>
<dbReference type="SUPFAM" id="SSF89447">
    <property type="entry name" value="AbrB/MazE/MraZ-like"/>
    <property type="match status" value="1"/>
</dbReference>
<sequence>METRVQKWGNSLALRIPKPLANQIGLEVNSPVRMSPRGDELVIVPMPPPRLKLDDLLAQVTEHNLHGETNTGPAAGREEW</sequence>
<name>A0A6B1DCW9_9CHLR</name>